<feature type="modified residue" description="N6-(pyridoxal phosphate)lysine" evidence="4">
    <location>
        <position position="187"/>
    </location>
</feature>
<name>A0A511DKX3_9PSEU</name>
<keyword evidence="7" id="KW-1185">Reference proteome</keyword>
<protein>
    <submittedName>
        <fullName evidence="6">Glutamine--scyllo-inositol aminotransferase</fullName>
    </submittedName>
</protein>
<evidence type="ECO:0000256" key="4">
    <source>
        <dbReference type="PIRSR" id="PIRSR000390-2"/>
    </source>
</evidence>
<dbReference type="PANTHER" id="PTHR30244">
    <property type="entry name" value="TRANSAMINASE"/>
    <property type="match status" value="1"/>
</dbReference>
<evidence type="ECO:0000256" key="3">
    <source>
        <dbReference type="PIRSR" id="PIRSR000390-1"/>
    </source>
</evidence>
<comment type="similarity">
    <text evidence="2 5">Belongs to the DegT/DnrJ/EryC1 family.</text>
</comment>
<evidence type="ECO:0000256" key="2">
    <source>
        <dbReference type="ARBA" id="ARBA00037999"/>
    </source>
</evidence>
<organism evidence="6 7">
    <name type="scientific">Pseudonocardia sulfidoxydans NBRC 16205</name>
    <dbReference type="NCBI Taxonomy" id="1223511"/>
    <lineage>
        <taxon>Bacteria</taxon>
        <taxon>Bacillati</taxon>
        <taxon>Actinomycetota</taxon>
        <taxon>Actinomycetes</taxon>
        <taxon>Pseudonocardiales</taxon>
        <taxon>Pseudonocardiaceae</taxon>
        <taxon>Pseudonocardia</taxon>
    </lineage>
</organism>
<dbReference type="PANTHER" id="PTHR30244:SF36">
    <property type="entry name" value="3-OXO-GLUCOSE-6-PHOSPHATE:GLUTAMATE AMINOTRANSFERASE"/>
    <property type="match status" value="1"/>
</dbReference>
<dbReference type="RefSeq" id="WP_147111697.1">
    <property type="nucleotide sequence ID" value="NZ_BJVJ01000054.1"/>
</dbReference>
<dbReference type="PIRSF" id="PIRSF000390">
    <property type="entry name" value="PLP_StrS"/>
    <property type="match status" value="1"/>
</dbReference>
<keyword evidence="6" id="KW-0032">Aminotransferase</keyword>
<dbReference type="InterPro" id="IPR015421">
    <property type="entry name" value="PyrdxlP-dep_Trfase_major"/>
</dbReference>
<evidence type="ECO:0000313" key="6">
    <source>
        <dbReference type="EMBL" id="GEL25456.1"/>
    </source>
</evidence>
<dbReference type="SUPFAM" id="SSF53383">
    <property type="entry name" value="PLP-dependent transferases"/>
    <property type="match status" value="1"/>
</dbReference>
<dbReference type="Pfam" id="PF01041">
    <property type="entry name" value="DegT_DnrJ_EryC1"/>
    <property type="match status" value="1"/>
</dbReference>
<evidence type="ECO:0000313" key="7">
    <source>
        <dbReference type="Proteomes" id="UP000321685"/>
    </source>
</evidence>
<dbReference type="EMBL" id="BJVJ01000054">
    <property type="protein sequence ID" value="GEL25456.1"/>
    <property type="molecule type" value="Genomic_DNA"/>
</dbReference>
<sequence length="369" mass="38089">MTDTPVPLVDLGVQHRQVADEVAEGWAAVLARTAFVGGAAVKEFEEAYAAYTGAAHCIGVGNGTDAIEMALRALGVGHGDECIVPANTFIATAEAVARTGATVVPADCDEATALLDPAAAGAAVTSRTKAVLPVHLYGQAAPVEAIRAAVGDVPIVEDAAQSQGARRHGEPTGTLGALAATSFYPGKNLGAYGDAGAVLTSDPQLATAVRLLGEHGSPRKYEHTVVGFNSRMDALQAVVLSTKLRRLDEWNAQRRAAADHYAGLLADVDGVVAPVTAEGNEHVWHLYVVRVAERDRVLADLHAAGIGAGIHYPTPVHLTGAFAHLGHGAGAFPASETLAGEILSLPLFPGITETQQERVVEALAKAVVR</sequence>
<dbReference type="GO" id="GO:0000271">
    <property type="term" value="P:polysaccharide biosynthetic process"/>
    <property type="evidence" value="ECO:0007669"/>
    <property type="project" value="TreeGrafter"/>
</dbReference>
<dbReference type="InterPro" id="IPR000653">
    <property type="entry name" value="DegT/StrS_aminotransferase"/>
</dbReference>
<feature type="active site" description="Proton acceptor" evidence="3">
    <location>
        <position position="187"/>
    </location>
</feature>
<dbReference type="GO" id="GO:0030170">
    <property type="term" value="F:pyridoxal phosphate binding"/>
    <property type="evidence" value="ECO:0007669"/>
    <property type="project" value="TreeGrafter"/>
</dbReference>
<dbReference type="OrthoDB" id="5342089at2"/>
<accession>A0A511DKX3</accession>
<reference evidence="6 7" key="1">
    <citation type="submission" date="2019-07" db="EMBL/GenBank/DDBJ databases">
        <title>Whole genome shotgun sequence of Pseudonocardia sulfidoxydans NBRC 16205.</title>
        <authorList>
            <person name="Hosoyama A."/>
            <person name="Uohara A."/>
            <person name="Ohji S."/>
            <person name="Ichikawa N."/>
        </authorList>
    </citation>
    <scope>NUCLEOTIDE SEQUENCE [LARGE SCALE GENOMIC DNA]</scope>
    <source>
        <strain evidence="6 7">NBRC 16205</strain>
    </source>
</reference>
<dbReference type="InterPro" id="IPR015424">
    <property type="entry name" value="PyrdxlP-dep_Trfase"/>
</dbReference>
<dbReference type="InterPro" id="IPR015422">
    <property type="entry name" value="PyrdxlP-dep_Trfase_small"/>
</dbReference>
<evidence type="ECO:0000256" key="1">
    <source>
        <dbReference type="ARBA" id="ARBA00022898"/>
    </source>
</evidence>
<dbReference type="GO" id="GO:0008483">
    <property type="term" value="F:transaminase activity"/>
    <property type="evidence" value="ECO:0007669"/>
    <property type="project" value="UniProtKB-KW"/>
</dbReference>
<evidence type="ECO:0000256" key="5">
    <source>
        <dbReference type="RuleBase" id="RU004508"/>
    </source>
</evidence>
<comment type="caution">
    <text evidence="6">The sequence shown here is derived from an EMBL/GenBank/DDBJ whole genome shotgun (WGS) entry which is preliminary data.</text>
</comment>
<dbReference type="Gene3D" id="3.90.1150.10">
    <property type="entry name" value="Aspartate Aminotransferase, domain 1"/>
    <property type="match status" value="1"/>
</dbReference>
<dbReference type="CDD" id="cd00616">
    <property type="entry name" value="AHBA_syn"/>
    <property type="match status" value="1"/>
</dbReference>
<keyword evidence="6" id="KW-0808">Transferase</keyword>
<dbReference type="Gene3D" id="3.40.640.10">
    <property type="entry name" value="Type I PLP-dependent aspartate aminotransferase-like (Major domain)"/>
    <property type="match status" value="1"/>
</dbReference>
<gene>
    <name evidence="6" type="ORF">PSU4_44100</name>
</gene>
<keyword evidence="1 4" id="KW-0663">Pyridoxal phosphate</keyword>
<dbReference type="AlphaFoldDB" id="A0A511DKX3"/>
<dbReference type="Proteomes" id="UP000321685">
    <property type="component" value="Unassembled WGS sequence"/>
</dbReference>
<proteinExistence type="inferred from homology"/>